<feature type="domain" description="SLH" evidence="1">
    <location>
        <begin position="253"/>
        <end position="319"/>
    </location>
</feature>
<sequence>MPWADGSWYGGGGFFDGRMSTGVRVLKAADSGISVEGKTSSVLSRWSGGYRYQALRVGNTLMPYSDTVRVVVESASGATAKVRVEYKGFKDGGKSVSTSVKEGGTIVAGKTLTAKTSGKWAVTFGTAPTKISDRYQWYRNGKAIKGATSASYKTTAADIRQKVTVTVKPYAAGWISGKGTTAAAKTVVSPPFIDVLYGHKFYTEISWMKSSGTSTGTRTAKGAVYAPKAAVSREAMAAFLYRLNAPKNYKAPAKSPFVDVQKGQPFYKEITWMYKSGLSTGTMRDGQRFYDPKAAVSREAMAAFMFRMQKPKGYKAPAASPFADVQKGQKFYKEITWMYKSGLSTGTKQPSGKPHYKPKDSVSREAMGAFLYRLKH</sequence>
<dbReference type="Proteomes" id="UP000503441">
    <property type="component" value="Chromosome"/>
</dbReference>
<organism evidence="2 3">
    <name type="scientific">Leucobacter coleopterorum</name>
    <dbReference type="NCBI Taxonomy" id="2714933"/>
    <lineage>
        <taxon>Bacteria</taxon>
        <taxon>Bacillati</taxon>
        <taxon>Actinomycetota</taxon>
        <taxon>Actinomycetes</taxon>
        <taxon>Micrococcales</taxon>
        <taxon>Microbacteriaceae</taxon>
        <taxon>Leucobacter</taxon>
    </lineage>
</organism>
<gene>
    <name evidence="2" type="ORF">G7066_13150</name>
</gene>
<keyword evidence="3" id="KW-1185">Reference proteome</keyword>
<evidence type="ECO:0000259" key="1">
    <source>
        <dbReference type="PROSITE" id="PS51272"/>
    </source>
</evidence>
<name>A0ABX6K2A3_9MICO</name>
<reference evidence="2 3" key="1">
    <citation type="submission" date="2020-03" db="EMBL/GenBank/DDBJ databases">
        <title>Leucobacter sp. nov., isolated from beetles.</title>
        <authorList>
            <person name="Hyun D.-W."/>
            <person name="Bae J.-W."/>
        </authorList>
    </citation>
    <scope>NUCLEOTIDE SEQUENCE [LARGE SCALE GENOMIC DNA]</scope>
    <source>
        <strain evidence="2 3">HDW9A</strain>
    </source>
</reference>
<dbReference type="RefSeq" id="WP_166331518.1">
    <property type="nucleotide sequence ID" value="NZ_CP049933.1"/>
</dbReference>
<evidence type="ECO:0000313" key="2">
    <source>
        <dbReference type="EMBL" id="QIM19275.1"/>
    </source>
</evidence>
<proteinExistence type="predicted"/>
<dbReference type="EMBL" id="CP049933">
    <property type="protein sequence ID" value="QIM19275.1"/>
    <property type="molecule type" value="Genomic_DNA"/>
</dbReference>
<accession>A0ABX6K2A3</accession>
<dbReference type="Pfam" id="PF00395">
    <property type="entry name" value="SLH"/>
    <property type="match status" value="1"/>
</dbReference>
<dbReference type="Gene3D" id="2.60.40.2700">
    <property type="match status" value="1"/>
</dbReference>
<feature type="domain" description="SLH" evidence="1">
    <location>
        <begin position="322"/>
        <end position="376"/>
    </location>
</feature>
<dbReference type="InterPro" id="IPR001119">
    <property type="entry name" value="SLH_dom"/>
</dbReference>
<feature type="domain" description="SLH" evidence="1">
    <location>
        <begin position="188"/>
        <end position="252"/>
    </location>
</feature>
<evidence type="ECO:0000313" key="3">
    <source>
        <dbReference type="Proteomes" id="UP000503441"/>
    </source>
</evidence>
<dbReference type="PROSITE" id="PS51272">
    <property type="entry name" value="SLH"/>
    <property type="match status" value="3"/>
</dbReference>
<protein>
    <recommendedName>
        <fullName evidence="1">SLH domain-containing protein</fullName>
    </recommendedName>
</protein>